<dbReference type="GO" id="GO:0005506">
    <property type="term" value="F:iron ion binding"/>
    <property type="evidence" value="ECO:0007669"/>
    <property type="project" value="InterPro"/>
</dbReference>
<dbReference type="Proteomes" id="UP001147782">
    <property type="component" value="Unassembled WGS sequence"/>
</dbReference>
<dbReference type="GO" id="GO:0020037">
    <property type="term" value="F:heme binding"/>
    <property type="evidence" value="ECO:0007669"/>
    <property type="project" value="InterPro"/>
</dbReference>
<evidence type="ECO:0000256" key="2">
    <source>
        <dbReference type="ARBA" id="ARBA00022617"/>
    </source>
</evidence>
<gene>
    <name evidence="4" type="ORF">N7496_007184</name>
</gene>
<dbReference type="InterPro" id="IPR036396">
    <property type="entry name" value="Cyt_P450_sf"/>
</dbReference>
<accession>A0A9W9S2Y3</accession>
<comment type="caution">
    <text evidence="4">The sequence shown here is derived from an EMBL/GenBank/DDBJ whole genome shotgun (WGS) entry which is preliminary data.</text>
</comment>
<dbReference type="GeneID" id="81439292"/>
<dbReference type="PANTHER" id="PTHR24305:SF96">
    <property type="entry name" value="CYTOCHROME P450 MONOOXYGENASE STCB-RELATED"/>
    <property type="match status" value="1"/>
</dbReference>
<dbReference type="AlphaFoldDB" id="A0A9W9S2Y3"/>
<keyword evidence="3" id="KW-0560">Oxidoreductase</keyword>
<dbReference type="Pfam" id="PF00067">
    <property type="entry name" value="p450"/>
    <property type="match status" value="1"/>
</dbReference>
<keyword evidence="2" id="KW-0349">Heme</keyword>
<dbReference type="GO" id="GO:0016705">
    <property type="term" value="F:oxidoreductase activity, acting on paired donors, with incorporation or reduction of molecular oxygen"/>
    <property type="evidence" value="ECO:0007669"/>
    <property type="project" value="InterPro"/>
</dbReference>
<keyword evidence="2" id="KW-0408">Iron</keyword>
<dbReference type="GO" id="GO:0043386">
    <property type="term" value="P:mycotoxin biosynthetic process"/>
    <property type="evidence" value="ECO:0007669"/>
    <property type="project" value="UniProtKB-ARBA"/>
</dbReference>
<proteinExistence type="inferred from homology"/>
<evidence type="ECO:0000256" key="3">
    <source>
        <dbReference type="ARBA" id="ARBA00023002"/>
    </source>
</evidence>
<evidence type="ECO:0000313" key="5">
    <source>
        <dbReference type="Proteomes" id="UP001147782"/>
    </source>
</evidence>
<evidence type="ECO:0000256" key="1">
    <source>
        <dbReference type="ARBA" id="ARBA00010617"/>
    </source>
</evidence>
<dbReference type="GO" id="GO:0004497">
    <property type="term" value="F:monooxygenase activity"/>
    <property type="evidence" value="ECO:0007669"/>
    <property type="project" value="InterPro"/>
</dbReference>
<dbReference type="OrthoDB" id="1470350at2759"/>
<dbReference type="Gene3D" id="1.10.630.10">
    <property type="entry name" value="Cytochrome P450"/>
    <property type="match status" value="1"/>
</dbReference>
<dbReference type="SUPFAM" id="SSF48264">
    <property type="entry name" value="Cytochrome P450"/>
    <property type="match status" value="1"/>
</dbReference>
<protein>
    <recommendedName>
        <fullName evidence="6">Cytochrome P450</fullName>
    </recommendedName>
</protein>
<name>A0A9W9S2Y3_9EURO</name>
<keyword evidence="5" id="KW-1185">Reference proteome</keyword>
<dbReference type="InterPro" id="IPR001128">
    <property type="entry name" value="Cyt_P450"/>
</dbReference>
<evidence type="ECO:0000313" key="4">
    <source>
        <dbReference type="EMBL" id="KAJ5371092.1"/>
    </source>
</evidence>
<dbReference type="RefSeq" id="XP_056555526.1">
    <property type="nucleotide sequence ID" value="XM_056700113.1"/>
</dbReference>
<dbReference type="EMBL" id="JAPZBS010000005">
    <property type="protein sequence ID" value="KAJ5371092.1"/>
    <property type="molecule type" value="Genomic_DNA"/>
</dbReference>
<evidence type="ECO:0008006" key="6">
    <source>
        <dbReference type="Google" id="ProtNLM"/>
    </source>
</evidence>
<keyword evidence="2" id="KW-0479">Metal-binding</keyword>
<comment type="similarity">
    <text evidence="1">Belongs to the cytochrome P450 family.</text>
</comment>
<reference evidence="4" key="1">
    <citation type="submission" date="2022-11" db="EMBL/GenBank/DDBJ databases">
        <authorList>
            <person name="Petersen C."/>
        </authorList>
    </citation>
    <scope>NUCLEOTIDE SEQUENCE</scope>
    <source>
        <strain evidence="4">IBT 29864</strain>
    </source>
</reference>
<dbReference type="InterPro" id="IPR050121">
    <property type="entry name" value="Cytochrome_P450_monoxygenase"/>
</dbReference>
<dbReference type="PANTHER" id="PTHR24305">
    <property type="entry name" value="CYTOCHROME P450"/>
    <property type="match status" value="1"/>
</dbReference>
<sequence length="185" mass="20902">MNIKKKIELCVSKIHRDAMAGRADILMWFTFMATDVIGQLCFGESFDMLSHEVKNEYVHDLEAVMMISGIRAELSLLMKLATILPIPKLWFIMNGQQRMHNYGKKALEPLYNSPSDASSQLNIFTMMLATKSNTLTQYDIEEEATSLIIAGSDTTAVTTTYIIWAIIKHPEVKDKTAYRDLSTTA</sequence>
<reference evidence="4" key="2">
    <citation type="journal article" date="2023" name="IMA Fungus">
        <title>Comparative genomic study of the Penicillium genus elucidates a diverse pangenome and 15 lateral gene transfer events.</title>
        <authorList>
            <person name="Petersen C."/>
            <person name="Sorensen T."/>
            <person name="Nielsen M.R."/>
            <person name="Sondergaard T.E."/>
            <person name="Sorensen J.L."/>
            <person name="Fitzpatrick D.A."/>
            <person name="Frisvad J.C."/>
            <person name="Nielsen K.L."/>
        </authorList>
    </citation>
    <scope>NUCLEOTIDE SEQUENCE</scope>
    <source>
        <strain evidence="4">IBT 29864</strain>
    </source>
</reference>
<organism evidence="4 5">
    <name type="scientific">Penicillium cataractarum</name>
    <dbReference type="NCBI Taxonomy" id="2100454"/>
    <lineage>
        <taxon>Eukaryota</taxon>
        <taxon>Fungi</taxon>
        <taxon>Dikarya</taxon>
        <taxon>Ascomycota</taxon>
        <taxon>Pezizomycotina</taxon>
        <taxon>Eurotiomycetes</taxon>
        <taxon>Eurotiomycetidae</taxon>
        <taxon>Eurotiales</taxon>
        <taxon>Aspergillaceae</taxon>
        <taxon>Penicillium</taxon>
    </lineage>
</organism>